<name>A0A0N4WQA5_HAEPC</name>
<gene>
    <name evidence="1" type="ORF">HPLM_LOCUS13590</name>
</gene>
<sequence>MSSTSVDICVHRVDEECHDNDDEDSPPPVSLDEIERAESVNNQPLILTEPAASLIGQTHQDHYNPERNVFLILTPNNVDKVEGIRDFTTVENRSICTYSMVGIR</sequence>
<reference evidence="1 2" key="2">
    <citation type="submission" date="2018-11" db="EMBL/GenBank/DDBJ databases">
        <authorList>
            <consortium name="Pathogen Informatics"/>
        </authorList>
    </citation>
    <scope>NUCLEOTIDE SEQUENCE [LARGE SCALE GENOMIC DNA]</scope>
    <source>
        <strain evidence="1 2">MHpl1</strain>
    </source>
</reference>
<dbReference type="AlphaFoldDB" id="A0A0N4WQA5"/>
<organism evidence="3">
    <name type="scientific">Haemonchus placei</name>
    <name type="common">Barber's pole worm</name>
    <dbReference type="NCBI Taxonomy" id="6290"/>
    <lineage>
        <taxon>Eukaryota</taxon>
        <taxon>Metazoa</taxon>
        <taxon>Ecdysozoa</taxon>
        <taxon>Nematoda</taxon>
        <taxon>Chromadorea</taxon>
        <taxon>Rhabditida</taxon>
        <taxon>Rhabditina</taxon>
        <taxon>Rhabditomorpha</taxon>
        <taxon>Strongyloidea</taxon>
        <taxon>Trichostrongylidae</taxon>
        <taxon>Haemonchus</taxon>
    </lineage>
</organism>
<dbReference type="WBParaSite" id="HPLM_0001359801-mRNA-1">
    <property type="protein sequence ID" value="HPLM_0001359801-mRNA-1"/>
    <property type="gene ID" value="HPLM_0001359801"/>
</dbReference>
<evidence type="ECO:0000313" key="2">
    <source>
        <dbReference type="Proteomes" id="UP000268014"/>
    </source>
</evidence>
<reference evidence="3" key="1">
    <citation type="submission" date="2017-02" db="UniProtKB">
        <authorList>
            <consortium name="WormBaseParasite"/>
        </authorList>
    </citation>
    <scope>IDENTIFICATION</scope>
</reference>
<proteinExistence type="predicted"/>
<evidence type="ECO:0000313" key="3">
    <source>
        <dbReference type="WBParaSite" id="HPLM_0001359801-mRNA-1"/>
    </source>
</evidence>
<accession>A0A0N4WQA5</accession>
<evidence type="ECO:0000313" key="1">
    <source>
        <dbReference type="EMBL" id="VDO49861.1"/>
    </source>
</evidence>
<keyword evidence="2" id="KW-1185">Reference proteome</keyword>
<dbReference type="EMBL" id="UZAF01018265">
    <property type="protein sequence ID" value="VDO49861.1"/>
    <property type="molecule type" value="Genomic_DNA"/>
</dbReference>
<dbReference type="Proteomes" id="UP000268014">
    <property type="component" value="Unassembled WGS sequence"/>
</dbReference>
<protein>
    <submittedName>
        <fullName evidence="3">Kinesin motor domain-containing protein</fullName>
    </submittedName>
</protein>